<dbReference type="EMBL" id="BAABHK010000022">
    <property type="protein sequence ID" value="GAA4638270.1"/>
    <property type="molecule type" value="Genomic_DNA"/>
</dbReference>
<dbReference type="Proteomes" id="UP001501442">
    <property type="component" value="Unassembled WGS sequence"/>
</dbReference>
<organism evidence="1 2">
    <name type="scientific">Actinoallomurus vinaceus</name>
    <dbReference type="NCBI Taxonomy" id="1080074"/>
    <lineage>
        <taxon>Bacteria</taxon>
        <taxon>Bacillati</taxon>
        <taxon>Actinomycetota</taxon>
        <taxon>Actinomycetes</taxon>
        <taxon>Streptosporangiales</taxon>
        <taxon>Thermomonosporaceae</taxon>
        <taxon>Actinoallomurus</taxon>
    </lineage>
</organism>
<accession>A0ABP8USD1</accession>
<evidence type="ECO:0000313" key="1">
    <source>
        <dbReference type="EMBL" id="GAA4638270.1"/>
    </source>
</evidence>
<gene>
    <name evidence="1" type="ORF">GCM10023196_095300</name>
</gene>
<keyword evidence="2" id="KW-1185">Reference proteome</keyword>
<evidence type="ECO:0000313" key="2">
    <source>
        <dbReference type="Proteomes" id="UP001501442"/>
    </source>
</evidence>
<name>A0ABP8USD1_9ACTN</name>
<dbReference type="RefSeq" id="WP_345441615.1">
    <property type="nucleotide sequence ID" value="NZ_BAABHK010000022.1"/>
</dbReference>
<sequence>MALRLLYLIVLRVFGWIALLARSQASKDAEILVLRHQLAVLRRQGAAPRPSWADQAILAALARLLPRRRRNHLFVTPRTILRCHAELVKRRWTYPKHGPGRPPIRPTIRALVLRLAAENPGWGHRRIAGEITSAGRKVSPATVWAILKKAGIDPAPRLSDPTWTQFRR</sequence>
<evidence type="ECO:0008006" key="3">
    <source>
        <dbReference type="Google" id="ProtNLM"/>
    </source>
</evidence>
<dbReference type="Pfam" id="PF13565">
    <property type="entry name" value="HTH_32"/>
    <property type="match status" value="1"/>
</dbReference>
<reference evidence="2" key="1">
    <citation type="journal article" date="2019" name="Int. J. Syst. Evol. Microbiol.">
        <title>The Global Catalogue of Microorganisms (GCM) 10K type strain sequencing project: providing services to taxonomists for standard genome sequencing and annotation.</title>
        <authorList>
            <consortium name="The Broad Institute Genomics Platform"/>
            <consortium name="The Broad Institute Genome Sequencing Center for Infectious Disease"/>
            <person name="Wu L."/>
            <person name="Ma J."/>
        </authorList>
    </citation>
    <scope>NUCLEOTIDE SEQUENCE [LARGE SCALE GENOMIC DNA]</scope>
    <source>
        <strain evidence="2">JCM 17939</strain>
    </source>
</reference>
<dbReference type="SUPFAM" id="SSF46689">
    <property type="entry name" value="Homeodomain-like"/>
    <property type="match status" value="1"/>
</dbReference>
<dbReference type="InterPro" id="IPR009057">
    <property type="entry name" value="Homeodomain-like_sf"/>
</dbReference>
<comment type="caution">
    <text evidence="1">The sequence shown here is derived from an EMBL/GenBank/DDBJ whole genome shotgun (WGS) entry which is preliminary data.</text>
</comment>
<protein>
    <recommendedName>
        <fullName evidence="3">Integrase</fullName>
    </recommendedName>
</protein>
<proteinExistence type="predicted"/>